<name>A0ABQ9UFA3_SAGOE</name>
<evidence type="ECO:0000313" key="1">
    <source>
        <dbReference type="EMBL" id="KAK2095779.1"/>
    </source>
</evidence>
<evidence type="ECO:0000313" key="2">
    <source>
        <dbReference type="Proteomes" id="UP001266305"/>
    </source>
</evidence>
<protein>
    <recommendedName>
        <fullName evidence="3">ATP synthase membrane subunit f</fullName>
    </recommendedName>
</protein>
<gene>
    <name evidence="1" type="ORF">P7K49_027195</name>
</gene>
<dbReference type="Proteomes" id="UP001266305">
    <property type="component" value="Unassembled WGS sequence"/>
</dbReference>
<organism evidence="1 2">
    <name type="scientific">Saguinus oedipus</name>
    <name type="common">Cotton-top tamarin</name>
    <name type="synonym">Oedipomidas oedipus</name>
    <dbReference type="NCBI Taxonomy" id="9490"/>
    <lineage>
        <taxon>Eukaryota</taxon>
        <taxon>Metazoa</taxon>
        <taxon>Chordata</taxon>
        <taxon>Craniata</taxon>
        <taxon>Vertebrata</taxon>
        <taxon>Euteleostomi</taxon>
        <taxon>Mammalia</taxon>
        <taxon>Eutheria</taxon>
        <taxon>Euarchontoglires</taxon>
        <taxon>Primates</taxon>
        <taxon>Haplorrhini</taxon>
        <taxon>Platyrrhini</taxon>
        <taxon>Cebidae</taxon>
        <taxon>Callitrichinae</taxon>
        <taxon>Saguinus</taxon>
    </lineage>
</organism>
<proteinExistence type="predicted"/>
<accession>A0ABQ9UFA3</accession>
<keyword evidence="2" id="KW-1185">Reference proteome</keyword>
<comment type="caution">
    <text evidence="1">The sequence shown here is derived from an EMBL/GenBank/DDBJ whole genome shotgun (WGS) entry which is preliminary data.</text>
</comment>
<reference evidence="1 2" key="1">
    <citation type="submission" date="2023-05" db="EMBL/GenBank/DDBJ databases">
        <title>B98-5 Cell Line De Novo Hybrid Assembly: An Optical Mapping Approach.</title>
        <authorList>
            <person name="Kananen K."/>
            <person name="Auerbach J.A."/>
            <person name="Kautto E."/>
            <person name="Blachly J.S."/>
        </authorList>
    </citation>
    <scope>NUCLEOTIDE SEQUENCE [LARGE SCALE GENOMIC DNA]</scope>
    <source>
        <strain evidence="1">B95-8</strain>
        <tissue evidence="1">Cell line</tissue>
    </source>
</reference>
<evidence type="ECO:0008006" key="3">
    <source>
        <dbReference type="Google" id="ProtNLM"/>
    </source>
</evidence>
<dbReference type="EMBL" id="JASSZA010000013">
    <property type="protein sequence ID" value="KAK2095779.1"/>
    <property type="molecule type" value="Genomic_DNA"/>
</dbReference>
<sequence length="160" mass="16800">MASVVPTEQKKLLDIKLGELPGWILMWDFTPSDTAGAFQEVTTGTTGTSAWRKVASSGFHGTGSLCALQLLPFPQGAQAGVAAQVPLRRDPRGGHSALLATAFLARAPLRLVMAMGESGPAGSPGCTGCMLHDSFQQGPQHVLSERTPAYNAAQTQRQKA</sequence>